<dbReference type="OrthoDB" id="5784801at2759"/>
<accession>A0A9P1IZA0</accession>
<name>A0A9P1IZA0_9PELO</name>
<evidence type="ECO:0000313" key="1">
    <source>
        <dbReference type="EMBL" id="CAI5452894.1"/>
    </source>
</evidence>
<comment type="caution">
    <text evidence="1">The sequence shown here is derived from an EMBL/GenBank/DDBJ whole genome shotgun (WGS) entry which is preliminary data.</text>
</comment>
<organism evidence="1 2">
    <name type="scientific">Caenorhabditis angaria</name>
    <dbReference type="NCBI Taxonomy" id="860376"/>
    <lineage>
        <taxon>Eukaryota</taxon>
        <taxon>Metazoa</taxon>
        <taxon>Ecdysozoa</taxon>
        <taxon>Nematoda</taxon>
        <taxon>Chromadorea</taxon>
        <taxon>Rhabditida</taxon>
        <taxon>Rhabditina</taxon>
        <taxon>Rhabditomorpha</taxon>
        <taxon>Rhabditoidea</taxon>
        <taxon>Rhabditidae</taxon>
        <taxon>Peloderinae</taxon>
        <taxon>Caenorhabditis</taxon>
    </lineage>
</organism>
<dbReference type="AlphaFoldDB" id="A0A9P1IZA0"/>
<sequence length="188" mass="21936">MEPELPEFDESISFTKSKLTIRTSNRILENYPITESEVTKLFDPEELEGGDIDNFFVFCNLLLKVWRYCFYYQVKPEKLANQLEEKHFPTSVIKGILEVWSSDQIPKIFENLASFSFSGVPKVKDTQWISQKVLARNGVEVQDEHQAILLFETTSGPQRVQLSAKQLEELYWTTNKIQKSLDNLLEHR</sequence>
<gene>
    <name evidence="1" type="ORF">CAMP_LOCUS15531</name>
</gene>
<proteinExistence type="predicted"/>
<evidence type="ECO:0000313" key="2">
    <source>
        <dbReference type="Proteomes" id="UP001152747"/>
    </source>
</evidence>
<reference evidence="1" key="1">
    <citation type="submission" date="2022-11" db="EMBL/GenBank/DDBJ databases">
        <authorList>
            <person name="Kikuchi T."/>
        </authorList>
    </citation>
    <scope>NUCLEOTIDE SEQUENCE</scope>
    <source>
        <strain evidence="1">PS1010</strain>
    </source>
</reference>
<dbReference type="EMBL" id="CANHGI010000005">
    <property type="protein sequence ID" value="CAI5452894.1"/>
    <property type="molecule type" value="Genomic_DNA"/>
</dbReference>
<evidence type="ECO:0008006" key="3">
    <source>
        <dbReference type="Google" id="ProtNLM"/>
    </source>
</evidence>
<dbReference type="Proteomes" id="UP001152747">
    <property type="component" value="Unassembled WGS sequence"/>
</dbReference>
<protein>
    <recommendedName>
        <fullName evidence="3">COMM domain-containing protein</fullName>
    </recommendedName>
</protein>
<keyword evidence="2" id="KW-1185">Reference proteome</keyword>